<dbReference type="Pfam" id="PF00892">
    <property type="entry name" value="EamA"/>
    <property type="match status" value="1"/>
</dbReference>
<evidence type="ECO:0000259" key="6">
    <source>
        <dbReference type="Pfam" id="PF00892"/>
    </source>
</evidence>
<feature type="transmembrane region" description="Helical" evidence="5">
    <location>
        <begin position="261"/>
        <end position="282"/>
    </location>
</feature>
<organism evidence="7 8">
    <name type="scientific">Rhodoferax antarcticus ANT.BR</name>
    <dbReference type="NCBI Taxonomy" id="1111071"/>
    <lineage>
        <taxon>Bacteria</taxon>
        <taxon>Pseudomonadati</taxon>
        <taxon>Pseudomonadota</taxon>
        <taxon>Betaproteobacteria</taxon>
        <taxon>Burkholderiales</taxon>
        <taxon>Comamonadaceae</taxon>
        <taxon>Rhodoferax</taxon>
    </lineage>
</organism>
<feature type="transmembrane region" description="Helical" evidence="5">
    <location>
        <begin position="92"/>
        <end position="112"/>
    </location>
</feature>
<feature type="transmembrane region" description="Helical" evidence="5">
    <location>
        <begin position="145"/>
        <end position="166"/>
    </location>
</feature>
<dbReference type="InterPro" id="IPR000620">
    <property type="entry name" value="EamA_dom"/>
</dbReference>
<gene>
    <name evidence="7" type="ORF">BLL52_2256</name>
</gene>
<dbReference type="Proteomes" id="UP000185911">
    <property type="component" value="Unassembled WGS sequence"/>
</dbReference>
<accession>A0A1Q8YDA5</accession>
<protein>
    <submittedName>
        <fullName evidence="7">Putative membrane protein</fullName>
    </submittedName>
</protein>
<feature type="transmembrane region" description="Helical" evidence="5">
    <location>
        <begin position="29"/>
        <end position="47"/>
    </location>
</feature>
<evidence type="ECO:0000313" key="8">
    <source>
        <dbReference type="Proteomes" id="UP000185911"/>
    </source>
</evidence>
<feature type="transmembrane region" description="Helical" evidence="5">
    <location>
        <begin position="178"/>
        <end position="198"/>
    </location>
</feature>
<comment type="caution">
    <text evidence="7">The sequence shown here is derived from an EMBL/GenBank/DDBJ whole genome shotgun (WGS) entry which is preliminary data.</text>
</comment>
<evidence type="ECO:0000256" key="2">
    <source>
        <dbReference type="ARBA" id="ARBA00022692"/>
    </source>
</evidence>
<dbReference type="RefSeq" id="WP_075586552.1">
    <property type="nucleotide sequence ID" value="NZ_MSYM01000013.1"/>
</dbReference>
<feature type="transmembrane region" description="Helical" evidence="5">
    <location>
        <begin position="236"/>
        <end position="255"/>
    </location>
</feature>
<dbReference type="InterPro" id="IPR037185">
    <property type="entry name" value="EmrE-like"/>
</dbReference>
<keyword evidence="8" id="KW-1185">Reference proteome</keyword>
<dbReference type="GO" id="GO:0016020">
    <property type="term" value="C:membrane"/>
    <property type="evidence" value="ECO:0007669"/>
    <property type="project" value="UniProtKB-SubCell"/>
</dbReference>
<evidence type="ECO:0000256" key="1">
    <source>
        <dbReference type="ARBA" id="ARBA00004141"/>
    </source>
</evidence>
<sequence length="295" mass="31372">MQALWMVLAAFFFATMAVGIKVASGSFSLWELVFYRGLISVIFMGAVMRGRGIGLATPVPMMHAWRSVIGVFSLTSWFYAIAHLPLATAMTLNYMSGVWVAAFVVGGALLYGKSTSQGPLMATVLAGFAGVVMMLRPTLDQNQLFAGLIGLLSGLGASMAYLQVAALGKVGEPEGRTVFYFSIGTAAAGLIGVLFDGFTDWHTVSWQAGAWLLPIGVLASLGQWAMTRAYSRGPTLLVANLQYAGIVFAAFYSLLLFDEQIAPIAWLGMAVIVVSGVAATVLRTRVLPNTPAEDH</sequence>
<feature type="transmembrane region" description="Helical" evidence="5">
    <location>
        <begin position="68"/>
        <end position="86"/>
    </location>
</feature>
<name>A0A1Q8YDA5_9BURK</name>
<evidence type="ECO:0000256" key="3">
    <source>
        <dbReference type="ARBA" id="ARBA00022989"/>
    </source>
</evidence>
<dbReference type="PANTHER" id="PTHR22911:SF6">
    <property type="entry name" value="SOLUTE CARRIER FAMILY 35 MEMBER G1"/>
    <property type="match status" value="1"/>
</dbReference>
<dbReference type="SUPFAM" id="SSF103481">
    <property type="entry name" value="Multidrug resistance efflux transporter EmrE"/>
    <property type="match status" value="1"/>
</dbReference>
<dbReference type="AlphaFoldDB" id="A0A1Q8YDA5"/>
<dbReference type="PANTHER" id="PTHR22911">
    <property type="entry name" value="ACYL-MALONYL CONDENSING ENZYME-RELATED"/>
    <property type="match status" value="1"/>
</dbReference>
<evidence type="ECO:0000256" key="4">
    <source>
        <dbReference type="ARBA" id="ARBA00023136"/>
    </source>
</evidence>
<keyword evidence="3 5" id="KW-1133">Transmembrane helix</keyword>
<feature type="transmembrane region" description="Helical" evidence="5">
    <location>
        <begin position="119"/>
        <end position="139"/>
    </location>
</feature>
<dbReference type="EMBL" id="MSYM01000013">
    <property type="protein sequence ID" value="OLP06026.1"/>
    <property type="molecule type" value="Genomic_DNA"/>
</dbReference>
<comment type="subcellular location">
    <subcellularLocation>
        <location evidence="1">Membrane</location>
        <topology evidence="1">Multi-pass membrane protein</topology>
    </subcellularLocation>
</comment>
<proteinExistence type="predicted"/>
<reference evidence="7 8" key="1">
    <citation type="submission" date="2017-01" db="EMBL/GenBank/DDBJ databases">
        <title>Genome sequence of Rhodoferax antarcticus ANT.BR, a psychrophilic purple nonsulfur bacterium from an Antarctic microbial mat.</title>
        <authorList>
            <person name="Baker J."/>
            <person name="Riester C."/>
            <person name="Skinner B."/>
            <person name="Newell A."/>
            <person name="Swingley W."/>
            <person name="Madigan M."/>
            <person name="Jung D."/>
            <person name="Asao M."/>
            <person name="Chen M."/>
            <person name="Loughlin P."/>
            <person name="Pan H."/>
            <person name="Lin S."/>
            <person name="Li N."/>
            <person name="Shaw J."/>
            <person name="Prado M."/>
            <person name="Sherman C."/>
            <person name="Li X."/>
            <person name="Tang J."/>
            <person name="Blankenship R."/>
            <person name="Zhao T."/>
            <person name="Touchman J."/>
            <person name="Sattley M."/>
        </authorList>
    </citation>
    <scope>NUCLEOTIDE SEQUENCE [LARGE SCALE GENOMIC DNA]</scope>
    <source>
        <strain evidence="7 8">ANT.BR</strain>
    </source>
</reference>
<keyword evidence="4 5" id="KW-0472">Membrane</keyword>
<evidence type="ECO:0000256" key="5">
    <source>
        <dbReference type="SAM" id="Phobius"/>
    </source>
</evidence>
<feature type="domain" description="EamA" evidence="6">
    <location>
        <begin position="3"/>
        <end position="135"/>
    </location>
</feature>
<feature type="transmembrane region" description="Helical" evidence="5">
    <location>
        <begin position="204"/>
        <end position="224"/>
    </location>
</feature>
<evidence type="ECO:0000313" key="7">
    <source>
        <dbReference type="EMBL" id="OLP06026.1"/>
    </source>
</evidence>
<keyword evidence="2 5" id="KW-0812">Transmembrane</keyword>